<dbReference type="SMART" id="SM00849">
    <property type="entry name" value="Lactamase_B"/>
    <property type="match status" value="1"/>
</dbReference>
<evidence type="ECO:0000256" key="1">
    <source>
        <dbReference type="SAM" id="SignalP"/>
    </source>
</evidence>
<dbReference type="Pfam" id="PF00753">
    <property type="entry name" value="Lactamase_B"/>
    <property type="match status" value="1"/>
</dbReference>
<accession>A0ABS1X0E8</accession>
<comment type="caution">
    <text evidence="3">The sequence shown here is derived from an EMBL/GenBank/DDBJ whole genome shotgun (WGS) entry which is preliminary data.</text>
</comment>
<keyword evidence="4" id="KW-1185">Reference proteome</keyword>
<dbReference type="InterPro" id="IPR006311">
    <property type="entry name" value="TAT_signal"/>
</dbReference>
<dbReference type="PROSITE" id="PS51318">
    <property type="entry name" value="TAT"/>
    <property type="match status" value="1"/>
</dbReference>
<sequence>MLSRRQFLVGAALASAAPLVKASEARLAPWTAGVLDIHHISTNQGDATLIVAPDGTTILIDAGATAESGPAVLEPRPDASRSAGEWIARYVRRRLHDTGGDAIDTLLVTHLHPDHINGIPDAARNVPIRRVVDSGYPDYSYPPFEDAAASERYVSWVRRQANVERWQVGSDRQIRLEHGASSVPFQVRNLAGMGTVWGAGKRFDATDRPNVNACSIALRLQFGRFTYFCAGDLTNWADAGARPHLDALTPAALAAGPVDVAVAPHHGLFDASSSDMVRALSARAWIISAWHASHPSISTLERLFNPRLYAGPRDVYATGLHDAVRLTASRLTRQLASADGHVIVRVAADGASYRIFVTSNRDEHDRVLLSSPALVARACR</sequence>
<feature type="domain" description="Metallo-beta-lactamase" evidence="2">
    <location>
        <begin position="44"/>
        <end position="266"/>
    </location>
</feature>
<dbReference type="SUPFAM" id="SSF56281">
    <property type="entry name" value="Metallo-hydrolase/oxidoreductase"/>
    <property type="match status" value="1"/>
</dbReference>
<name>A0ABS1X0E8_9GAMM</name>
<dbReference type="InterPro" id="IPR036866">
    <property type="entry name" value="RibonucZ/Hydroxyglut_hydro"/>
</dbReference>
<evidence type="ECO:0000313" key="4">
    <source>
        <dbReference type="Proteomes" id="UP000661077"/>
    </source>
</evidence>
<feature type="chain" id="PRO_5045088280" evidence="1">
    <location>
        <begin position="23"/>
        <end position="380"/>
    </location>
</feature>
<dbReference type="PANTHER" id="PTHR30619">
    <property type="entry name" value="DNA INTERNALIZATION/COMPETENCE PROTEIN COMEC/REC2"/>
    <property type="match status" value="1"/>
</dbReference>
<dbReference type="RefSeq" id="WP_203168814.1">
    <property type="nucleotide sequence ID" value="NZ_JAEVLS010000004.1"/>
</dbReference>
<proteinExistence type="predicted"/>
<dbReference type="InterPro" id="IPR052159">
    <property type="entry name" value="Competence_DNA_uptake"/>
</dbReference>
<keyword evidence="1" id="KW-0732">Signal</keyword>
<dbReference type="InterPro" id="IPR001279">
    <property type="entry name" value="Metallo-B-lactamas"/>
</dbReference>
<feature type="signal peptide" evidence="1">
    <location>
        <begin position="1"/>
        <end position="22"/>
    </location>
</feature>
<gene>
    <name evidence="3" type="ORF">JM946_18360</name>
</gene>
<dbReference type="Gene3D" id="3.60.15.10">
    <property type="entry name" value="Ribonuclease Z/Hydroxyacylglutathione hydrolase-like"/>
    <property type="match status" value="1"/>
</dbReference>
<dbReference type="Proteomes" id="UP000661077">
    <property type="component" value="Unassembled WGS sequence"/>
</dbReference>
<organism evidence="3 4">
    <name type="scientific">Steroidobacter gossypii</name>
    <dbReference type="NCBI Taxonomy" id="2805490"/>
    <lineage>
        <taxon>Bacteria</taxon>
        <taxon>Pseudomonadati</taxon>
        <taxon>Pseudomonadota</taxon>
        <taxon>Gammaproteobacteria</taxon>
        <taxon>Steroidobacterales</taxon>
        <taxon>Steroidobacteraceae</taxon>
        <taxon>Steroidobacter</taxon>
    </lineage>
</organism>
<protein>
    <submittedName>
        <fullName evidence="3">MBL fold metallo-hydrolase</fullName>
    </submittedName>
</protein>
<evidence type="ECO:0000313" key="3">
    <source>
        <dbReference type="EMBL" id="MBM0106699.1"/>
    </source>
</evidence>
<reference evidence="3 4" key="1">
    <citation type="journal article" date="2021" name="Int. J. Syst. Evol. Microbiol.">
        <title>Steroidobacter gossypii sp. nov., isolated from soil of cotton cropping field.</title>
        <authorList>
            <person name="Huang R."/>
            <person name="Yang S."/>
            <person name="Zhen C."/>
            <person name="Liu W."/>
        </authorList>
    </citation>
    <scope>NUCLEOTIDE SEQUENCE [LARGE SCALE GENOMIC DNA]</scope>
    <source>
        <strain evidence="3 4">S1-65</strain>
    </source>
</reference>
<dbReference type="EMBL" id="JAEVLS010000004">
    <property type="protein sequence ID" value="MBM0106699.1"/>
    <property type="molecule type" value="Genomic_DNA"/>
</dbReference>
<dbReference type="PANTHER" id="PTHR30619:SF1">
    <property type="entry name" value="RECOMBINATION PROTEIN 2"/>
    <property type="match status" value="1"/>
</dbReference>
<evidence type="ECO:0000259" key="2">
    <source>
        <dbReference type="SMART" id="SM00849"/>
    </source>
</evidence>